<feature type="transmembrane region" description="Helical" evidence="1">
    <location>
        <begin position="55"/>
        <end position="73"/>
    </location>
</feature>
<dbReference type="InterPro" id="IPR026721">
    <property type="entry name" value="TMEM18"/>
</dbReference>
<keyword evidence="1 2" id="KW-0812">Transmembrane</keyword>
<sequence>MKNTYVPRFFDTNQIDGVWEYVKAIDWSEPWLAGLLVFHVTTFLLIVGLRRYTNFQGILFLCLLGLAFASEQLNVLGAKHWRTFSRDQYFDSFGLFISVVYAGPILFNCFIITVSNKL</sequence>
<evidence type="ECO:0000313" key="2">
    <source>
        <dbReference type="EMBL" id="KAK2560166.1"/>
    </source>
</evidence>
<name>A0AAD9QFT9_ACRCE</name>
<evidence type="ECO:0000256" key="1">
    <source>
        <dbReference type="SAM" id="Phobius"/>
    </source>
</evidence>
<feature type="transmembrane region" description="Helical" evidence="1">
    <location>
        <begin position="93"/>
        <end position="114"/>
    </location>
</feature>
<keyword evidence="3" id="KW-1185">Reference proteome</keyword>
<protein>
    <submittedName>
        <fullName evidence="2">Transmembrane protein 18</fullName>
    </submittedName>
</protein>
<feature type="transmembrane region" description="Helical" evidence="1">
    <location>
        <begin position="31"/>
        <end position="48"/>
    </location>
</feature>
<organism evidence="2 3">
    <name type="scientific">Acropora cervicornis</name>
    <name type="common">Staghorn coral</name>
    <dbReference type="NCBI Taxonomy" id="6130"/>
    <lineage>
        <taxon>Eukaryota</taxon>
        <taxon>Metazoa</taxon>
        <taxon>Cnidaria</taxon>
        <taxon>Anthozoa</taxon>
        <taxon>Hexacorallia</taxon>
        <taxon>Scleractinia</taxon>
        <taxon>Astrocoeniina</taxon>
        <taxon>Acroporidae</taxon>
        <taxon>Acropora</taxon>
    </lineage>
</organism>
<dbReference type="EMBL" id="JARQWQ010000037">
    <property type="protein sequence ID" value="KAK2560166.1"/>
    <property type="molecule type" value="Genomic_DNA"/>
</dbReference>
<dbReference type="Pfam" id="PF14770">
    <property type="entry name" value="TMEM18"/>
    <property type="match status" value="1"/>
</dbReference>
<proteinExistence type="predicted"/>
<dbReference type="Proteomes" id="UP001249851">
    <property type="component" value="Unassembled WGS sequence"/>
</dbReference>
<dbReference type="AlphaFoldDB" id="A0AAD9QFT9"/>
<reference evidence="2" key="1">
    <citation type="journal article" date="2023" name="G3 (Bethesda)">
        <title>Whole genome assembly and annotation of the endangered Caribbean coral Acropora cervicornis.</title>
        <authorList>
            <person name="Selwyn J.D."/>
            <person name="Vollmer S.V."/>
        </authorList>
    </citation>
    <scope>NUCLEOTIDE SEQUENCE</scope>
    <source>
        <strain evidence="2">K2</strain>
    </source>
</reference>
<gene>
    <name evidence="2" type="ORF">P5673_017145</name>
</gene>
<keyword evidence="1" id="KW-1133">Transmembrane helix</keyword>
<keyword evidence="1" id="KW-0472">Membrane</keyword>
<comment type="caution">
    <text evidence="2">The sequence shown here is derived from an EMBL/GenBank/DDBJ whole genome shotgun (WGS) entry which is preliminary data.</text>
</comment>
<evidence type="ECO:0000313" key="3">
    <source>
        <dbReference type="Proteomes" id="UP001249851"/>
    </source>
</evidence>
<accession>A0AAD9QFT9</accession>
<reference evidence="2" key="2">
    <citation type="journal article" date="2023" name="Science">
        <title>Genomic signatures of disease resistance in endangered staghorn corals.</title>
        <authorList>
            <person name="Vollmer S.V."/>
            <person name="Selwyn J.D."/>
            <person name="Despard B.A."/>
            <person name="Roesel C.L."/>
        </authorList>
    </citation>
    <scope>NUCLEOTIDE SEQUENCE</scope>
    <source>
        <strain evidence="2">K2</strain>
    </source>
</reference>